<sequence>MDLKARKLNAIEYLIHLEDEDVFSKIEETIFRYEVAREKALKPLTEEQLIERARKSNSDYLAGKVKTQDQLETESEKW</sequence>
<keyword evidence="2" id="KW-1185">Reference proteome</keyword>
<accession>A0A1G6HTU0</accession>
<dbReference type="Proteomes" id="UP000199452">
    <property type="component" value="Unassembled WGS sequence"/>
</dbReference>
<evidence type="ECO:0008006" key="3">
    <source>
        <dbReference type="Google" id="ProtNLM"/>
    </source>
</evidence>
<name>A0A1G6HTU0_9BACT</name>
<organism evidence="1 2">
    <name type="scientific">Williamwhitmania taraxaci</name>
    <dbReference type="NCBI Taxonomy" id="1640674"/>
    <lineage>
        <taxon>Bacteria</taxon>
        <taxon>Pseudomonadati</taxon>
        <taxon>Bacteroidota</taxon>
        <taxon>Bacteroidia</taxon>
        <taxon>Bacteroidales</taxon>
        <taxon>Williamwhitmaniaceae</taxon>
        <taxon>Williamwhitmania</taxon>
    </lineage>
</organism>
<dbReference type="OrthoDB" id="773198at2"/>
<dbReference type="STRING" id="1640674.SAMN05216323_10137"/>
<dbReference type="RefSeq" id="WP_092436536.1">
    <property type="nucleotide sequence ID" value="NZ_FMYP01000013.1"/>
</dbReference>
<proteinExistence type="predicted"/>
<dbReference type="AlphaFoldDB" id="A0A1G6HTU0"/>
<gene>
    <name evidence="1" type="ORF">SAMN05216323_10137</name>
</gene>
<evidence type="ECO:0000313" key="2">
    <source>
        <dbReference type="Proteomes" id="UP000199452"/>
    </source>
</evidence>
<evidence type="ECO:0000313" key="1">
    <source>
        <dbReference type="EMBL" id="SDB97255.1"/>
    </source>
</evidence>
<reference evidence="1 2" key="1">
    <citation type="submission" date="2016-09" db="EMBL/GenBank/DDBJ databases">
        <authorList>
            <person name="Capua I."/>
            <person name="De Benedictis P."/>
            <person name="Joannis T."/>
            <person name="Lombin L.H."/>
            <person name="Cattoli G."/>
        </authorList>
    </citation>
    <scope>NUCLEOTIDE SEQUENCE [LARGE SCALE GENOMIC DNA]</scope>
    <source>
        <strain evidence="1 2">A7P-90m</strain>
    </source>
</reference>
<protein>
    <recommendedName>
        <fullName evidence="3">Addiction module component</fullName>
    </recommendedName>
</protein>
<dbReference type="EMBL" id="FMYP01000013">
    <property type="protein sequence ID" value="SDB97255.1"/>
    <property type="molecule type" value="Genomic_DNA"/>
</dbReference>